<reference evidence="3 4" key="1">
    <citation type="submission" date="2018-06" db="EMBL/GenBank/DDBJ databases">
        <title>Draft sequence of Acidithiobacillus ferrooxidans CCM 4253.</title>
        <authorList>
            <person name="Moya-Beltran A."/>
            <person name="Castro M."/>
            <person name="Covarrubias P.C."/>
            <person name="Issotta F."/>
            <person name="Janiczek O."/>
            <person name="Mandl M."/>
            <person name="Kucera J."/>
            <person name="Quatrini R."/>
        </authorList>
    </citation>
    <scope>NUCLEOTIDE SEQUENCE [LARGE SCALE GENOMIC DNA]</scope>
    <source>
        <strain evidence="3 4">CCM 4253</strain>
    </source>
</reference>
<comment type="caution">
    <text evidence="3">The sequence shown here is derived from an EMBL/GenBank/DDBJ whole genome shotgun (WGS) entry which is preliminary data.</text>
</comment>
<dbReference type="GeneID" id="65280720"/>
<evidence type="ECO:0000259" key="2">
    <source>
        <dbReference type="SMART" id="SM00834"/>
    </source>
</evidence>
<dbReference type="InterPro" id="IPR013429">
    <property type="entry name" value="Regulatory_FmdB_Zinc_ribbon"/>
</dbReference>
<protein>
    <submittedName>
        <fullName evidence="3">Zinc ribbon domain-containing protein</fullName>
    </submittedName>
</protein>
<accession>A0A2W1KGZ8</accession>
<name>A0A2W1KGZ8_ACIFR</name>
<dbReference type="AlphaFoldDB" id="A0A2W1KGZ8"/>
<gene>
    <name evidence="3" type="ORF">DN052_00900</name>
</gene>
<dbReference type="Pfam" id="PF09723">
    <property type="entry name" value="Zn_ribbon_8"/>
    <property type="match status" value="1"/>
</dbReference>
<dbReference type="NCBIfam" id="TIGR02605">
    <property type="entry name" value="CxxC_CxxC_SSSS"/>
    <property type="match status" value="1"/>
</dbReference>
<proteinExistence type="predicted"/>
<dbReference type="SMART" id="SM00834">
    <property type="entry name" value="CxxC_CXXC_SSSS"/>
    <property type="match status" value="1"/>
</dbReference>
<evidence type="ECO:0000256" key="1">
    <source>
        <dbReference type="SAM" id="MobiDB-lite"/>
    </source>
</evidence>
<evidence type="ECO:0000313" key="3">
    <source>
        <dbReference type="EMBL" id="PZD81672.1"/>
    </source>
</evidence>
<feature type="region of interest" description="Disordered" evidence="1">
    <location>
        <begin position="46"/>
        <end position="76"/>
    </location>
</feature>
<evidence type="ECO:0000313" key="4">
    <source>
        <dbReference type="Proteomes" id="UP000248886"/>
    </source>
</evidence>
<dbReference type="RefSeq" id="WP_009564605.1">
    <property type="nucleotide sequence ID" value="NZ_AP025160.1"/>
</dbReference>
<dbReference type="OMA" id="MPLYDYH"/>
<dbReference type="EMBL" id="QKQP01000001">
    <property type="protein sequence ID" value="PZD81672.1"/>
    <property type="molecule type" value="Genomic_DNA"/>
</dbReference>
<organism evidence="3 4">
    <name type="scientific">Acidithiobacillus ferrooxidans</name>
    <name type="common">Thiobacillus ferrooxidans</name>
    <dbReference type="NCBI Taxonomy" id="920"/>
    <lineage>
        <taxon>Bacteria</taxon>
        <taxon>Pseudomonadati</taxon>
        <taxon>Pseudomonadota</taxon>
        <taxon>Acidithiobacillia</taxon>
        <taxon>Acidithiobacillales</taxon>
        <taxon>Acidithiobacillaceae</taxon>
        <taxon>Acidithiobacillus</taxon>
    </lineage>
</organism>
<dbReference type="Proteomes" id="UP000248886">
    <property type="component" value="Unassembled WGS sequence"/>
</dbReference>
<feature type="domain" description="Putative regulatory protein FmdB zinc ribbon" evidence="2">
    <location>
        <begin position="1"/>
        <end position="40"/>
    </location>
</feature>
<sequence>MPIFDYHCCDCDADFELLVMNSTIPNCPQCGSQHLEKQISRVAAPGRSAGLKARARAQAAKEGHLSNFSPAERKLR</sequence>
<dbReference type="OrthoDB" id="9813321at2"/>